<protein>
    <submittedName>
        <fullName evidence="5">Transketolase</fullName>
    </submittedName>
</protein>
<dbReference type="PANTHER" id="PTHR47514">
    <property type="entry name" value="TRANSKETOLASE N-TERMINAL SECTION-RELATED"/>
    <property type="match status" value="1"/>
</dbReference>
<organism evidence="5 6">
    <name type="scientific">Alkalispirochaeta sphaeroplastigenens</name>
    <dbReference type="NCBI Taxonomy" id="1187066"/>
    <lineage>
        <taxon>Bacteria</taxon>
        <taxon>Pseudomonadati</taxon>
        <taxon>Spirochaetota</taxon>
        <taxon>Spirochaetia</taxon>
        <taxon>Spirochaetales</taxon>
        <taxon>Spirochaetaceae</taxon>
        <taxon>Alkalispirochaeta</taxon>
    </lineage>
</organism>
<evidence type="ECO:0000313" key="5">
    <source>
        <dbReference type="EMBL" id="POQ99201.1"/>
    </source>
</evidence>
<comment type="cofactor">
    <cofactor evidence="1">
        <name>thiamine diphosphate</name>
        <dbReference type="ChEBI" id="CHEBI:58937"/>
    </cofactor>
</comment>
<dbReference type="AlphaFoldDB" id="A0A2S4JI73"/>
<name>A0A2S4JI73_9SPIO</name>
<evidence type="ECO:0000259" key="4">
    <source>
        <dbReference type="Pfam" id="PF00456"/>
    </source>
</evidence>
<comment type="caution">
    <text evidence="5">The sequence shown here is derived from an EMBL/GenBank/DDBJ whole genome shotgun (WGS) entry which is preliminary data.</text>
</comment>
<keyword evidence="6" id="KW-1185">Reference proteome</keyword>
<dbReference type="InterPro" id="IPR029061">
    <property type="entry name" value="THDP-binding"/>
</dbReference>
<accession>A0A2S4JI73</accession>
<proteinExistence type="inferred from homology"/>
<dbReference type="InterPro" id="IPR005474">
    <property type="entry name" value="Transketolase_N"/>
</dbReference>
<comment type="similarity">
    <text evidence="2">Belongs to the transketolase family.</text>
</comment>
<dbReference type="EMBL" id="LPWH01000110">
    <property type="protein sequence ID" value="POQ99201.1"/>
    <property type="molecule type" value="Genomic_DNA"/>
</dbReference>
<dbReference type="Proteomes" id="UP000237350">
    <property type="component" value="Unassembled WGS sequence"/>
</dbReference>
<evidence type="ECO:0000256" key="3">
    <source>
        <dbReference type="ARBA" id="ARBA00023052"/>
    </source>
</evidence>
<dbReference type="PANTHER" id="PTHR47514:SF1">
    <property type="entry name" value="TRANSKETOLASE N-TERMINAL SECTION-RELATED"/>
    <property type="match status" value="1"/>
</dbReference>
<dbReference type="Pfam" id="PF00456">
    <property type="entry name" value="Transketolase_N"/>
    <property type="match status" value="1"/>
</dbReference>
<reference evidence="6" key="1">
    <citation type="submission" date="2015-12" db="EMBL/GenBank/DDBJ databases">
        <authorList>
            <person name="Lodha T.D."/>
            <person name="Chintalapati S."/>
            <person name="Chintalapati V.R."/>
            <person name="Sravanthi T."/>
        </authorList>
    </citation>
    <scope>NUCLEOTIDE SEQUENCE [LARGE SCALE GENOMIC DNA]</scope>
    <source>
        <strain evidence="6">JC133</strain>
    </source>
</reference>
<gene>
    <name evidence="5" type="ORF">AU468_10550</name>
</gene>
<feature type="domain" description="Transketolase N-terminal" evidence="4">
    <location>
        <begin position="11"/>
        <end position="273"/>
    </location>
</feature>
<keyword evidence="3" id="KW-0786">Thiamine pyrophosphate</keyword>
<dbReference type="OrthoDB" id="8732661at2"/>
<evidence type="ECO:0000256" key="2">
    <source>
        <dbReference type="ARBA" id="ARBA00007131"/>
    </source>
</evidence>
<dbReference type="SUPFAM" id="SSF52518">
    <property type="entry name" value="Thiamin diphosphate-binding fold (THDP-binding)"/>
    <property type="match status" value="1"/>
</dbReference>
<dbReference type="CDD" id="cd02012">
    <property type="entry name" value="TPP_TK"/>
    <property type="match status" value="1"/>
</dbReference>
<evidence type="ECO:0000313" key="6">
    <source>
        <dbReference type="Proteomes" id="UP000237350"/>
    </source>
</evidence>
<evidence type="ECO:0000256" key="1">
    <source>
        <dbReference type="ARBA" id="ARBA00001964"/>
    </source>
</evidence>
<sequence length="286" mass="31042">MTKVEMIRDLAVQIRRDTIMAISCAGTGHPGGALGAAEIFAVLYREALNQSPENLNCPNRDRFVLSNGHICASYYACLARCGYFDPGLLKQFRKLGSPLQGHPSRIHLPSFIEASSGPLGQGLSVANGLALALRQEGRGSRVYCLVGDGEMQEGQIWEAILTAAQHRLSNVTLVISYNGLQIDGDIAEVKNIEPLEEKMNAFGWFVLDVDGHDPDALMSAFARVKESTDAPSAIIARTVMGRGVSFMENQAKWHGGSLSQDQVRDALSEIGLSRQYVDFTVEGVFA</sequence>
<dbReference type="Gene3D" id="3.40.50.970">
    <property type="match status" value="1"/>
</dbReference>